<dbReference type="InterPro" id="IPR032678">
    <property type="entry name" value="tRNA-synt_1_cat_dom"/>
</dbReference>
<evidence type="ECO:0000256" key="1">
    <source>
        <dbReference type="ARBA" id="ARBA00022598"/>
    </source>
</evidence>
<proteinExistence type="predicted"/>
<evidence type="ECO:0000313" key="6">
    <source>
        <dbReference type="Proteomes" id="UP001187531"/>
    </source>
</evidence>
<dbReference type="GO" id="GO:0005524">
    <property type="term" value="F:ATP binding"/>
    <property type="evidence" value="ECO:0007669"/>
    <property type="project" value="UniProtKB-KW"/>
</dbReference>
<dbReference type="PRINTS" id="PR00983">
    <property type="entry name" value="TRNASYNTHCYS"/>
</dbReference>
<dbReference type="Pfam" id="PF01406">
    <property type="entry name" value="tRNA-synt_1e"/>
    <property type="match status" value="1"/>
</dbReference>
<organism evidence="5 6">
    <name type="scientific">Artemia franciscana</name>
    <name type="common">Brine shrimp</name>
    <name type="synonym">Artemia sanfranciscana</name>
    <dbReference type="NCBI Taxonomy" id="6661"/>
    <lineage>
        <taxon>Eukaryota</taxon>
        <taxon>Metazoa</taxon>
        <taxon>Ecdysozoa</taxon>
        <taxon>Arthropoda</taxon>
        <taxon>Crustacea</taxon>
        <taxon>Branchiopoda</taxon>
        <taxon>Anostraca</taxon>
        <taxon>Artemiidae</taxon>
        <taxon>Artemia</taxon>
    </lineage>
</organism>
<evidence type="ECO:0000259" key="4">
    <source>
        <dbReference type="Pfam" id="PF01406"/>
    </source>
</evidence>
<gene>
    <name evidence="5" type="ORF">QYM36_006180</name>
</gene>
<protein>
    <recommendedName>
        <fullName evidence="4">tRNA synthetases class I catalytic domain-containing protein</fullName>
    </recommendedName>
</protein>
<feature type="domain" description="tRNA synthetases class I catalytic" evidence="4">
    <location>
        <begin position="133"/>
        <end position="258"/>
    </location>
</feature>
<dbReference type="GO" id="GO:0005737">
    <property type="term" value="C:cytoplasm"/>
    <property type="evidence" value="ECO:0007669"/>
    <property type="project" value="TreeGrafter"/>
</dbReference>
<sequence>MTEKIQLKRTFDPINALDIHFRIAEAEFRRLCTTRNVVAVTLNQNRAIEAEFRAKQEEFMKLYGEDAPEAKAILAFHGTPTISNIENILTKNFKDKYIVKCDYGYGHYFTEFPDEALDYAGETNALILCLILPGDPSWESPWGMGRPGRHIECSAMASDILEQSIDIPAGGIDLLHHSHHNNELAQSEACFSNDNWVRYFLHTGNLKIKDCKMSKSLKNFTTIEEALKKHKARQIRLICLLHHWRNDINYSEIEMKKVLNTEKIFDKLFNKVKSILREKPEDVIVDYQPFTVEEKTLLATFRMKKNAVDAAL</sequence>
<dbReference type="EMBL" id="JAVRJZ010000010">
    <property type="protein sequence ID" value="KAK2717310.1"/>
    <property type="molecule type" value="Genomic_DNA"/>
</dbReference>
<dbReference type="SUPFAM" id="SSF52374">
    <property type="entry name" value="Nucleotidylyl transferase"/>
    <property type="match status" value="1"/>
</dbReference>
<accession>A0AA88HSU1</accession>
<dbReference type="PANTHER" id="PTHR10890:SF3">
    <property type="entry name" value="CYSTEINE--TRNA LIGASE, CYTOPLASMIC"/>
    <property type="match status" value="1"/>
</dbReference>
<dbReference type="InterPro" id="IPR014729">
    <property type="entry name" value="Rossmann-like_a/b/a_fold"/>
</dbReference>
<evidence type="ECO:0000256" key="3">
    <source>
        <dbReference type="ARBA" id="ARBA00022840"/>
    </source>
</evidence>
<evidence type="ECO:0000313" key="5">
    <source>
        <dbReference type="EMBL" id="KAK2717310.1"/>
    </source>
</evidence>
<dbReference type="AlphaFoldDB" id="A0AA88HSU1"/>
<comment type="caution">
    <text evidence="5">The sequence shown here is derived from an EMBL/GenBank/DDBJ whole genome shotgun (WGS) entry which is preliminary data.</text>
</comment>
<name>A0AA88HSU1_ARTSF</name>
<dbReference type="InterPro" id="IPR024909">
    <property type="entry name" value="Cys-tRNA/MSH_ligase"/>
</dbReference>
<dbReference type="GO" id="GO:0006423">
    <property type="term" value="P:cysteinyl-tRNA aminoacylation"/>
    <property type="evidence" value="ECO:0007669"/>
    <property type="project" value="TreeGrafter"/>
</dbReference>
<evidence type="ECO:0000256" key="2">
    <source>
        <dbReference type="ARBA" id="ARBA00022741"/>
    </source>
</evidence>
<dbReference type="Proteomes" id="UP001187531">
    <property type="component" value="Unassembled WGS sequence"/>
</dbReference>
<reference evidence="5" key="1">
    <citation type="submission" date="2023-07" db="EMBL/GenBank/DDBJ databases">
        <title>Chromosome-level genome assembly of Artemia franciscana.</title>
        <authorList>
            <person name="Jo E."/>
        </authorList>
    </citation>
    <scope>NUCLEOTIDE SEQUENCE</scope>
    <source>
        <tissue evidence="5">Whole body</tissue>
    </source>
</reference>
<keyword evidence="3" id="KW-0067">ATP-binding</keyword>
<keyword evidence="1" id="KW-0436">Ligase</keyword>
<dbReference type="PANTHER" id="PTHR10890">
    <property type="entry name" value="CYSTEINYL-TRNA SYNTHETASE"/>
    <property type="match status" value="1"/>
</dbReference>
<keyword evidence="6" id="KW-1185">Reference proteome</keyword>
<dbReference type="GO" id="GO:0004817">
    <property type="term" value="F:cysteine-tRNA ligase activity"/>
    <property type="evidence" value="ECO:0007669"/>
    <property type="project" value="TreeGrafter"/>
</dbReference>
<keyword evidence="2" id="KW-0547">Nucleotide-binding</keyword>
<dbReference type="Gene3D" id="3.40.50.620">
    <property type="entry name" value="HUPs"/>
    <property type="match status" value="1"/>
</dbReference>